<name>A0A514D0I6_9VIRU</name>
<accession>A0A514D0I6</accession>
<reference evidence="1" key="1">
    <citation type="submission" date="2019-05" db="EMBL/GenBank/DDBJ databases">
        <title>Metatranscriptomic reconstruction reveals RNA viruses with the potential to shape carbon cycling in soil.</title>
        <authorList>
            <person name="Starr E.P."/>
            <person name="Nuccio E."/>
            <person name="Pett-Ridge J."/>
            <person name="Banfield J.F."/>
            <person name="Firestone M.K."/>
        </authorList>
    </citation>
    <scope>NUCLEOTIDE SEQUENCE</scope>
    <source>
        <strain evidence="1">H2_Rhizo_Litter_49_scaffold_1611</strain>
    </source>
</reference>
<evidence type="ECO:0000313" key="1">
    <source>
        <dbReference type="EMBL" id="QDH87108.1"/>
    </source>
</evidence>
<proteinExistence type="predicted"/>
<dbReference type="EMBL" id="MN033148">
    <property type="protein sequence ID" value="QDH87108.1"/>
    <property type="molecule type" value="Genomic_RNA"/>
</dbReference>
<organism evidence="1">
    <name type="scientific">Leviviridae sp</name>
    <dbReference type="NCBI Taxonomy" id="2027243"/>
    <lineage>
        <taxon>Viruses</taxon>
        <taxon>Riboviria</taxon>
        <taxon>Orthornavirae</taxon>
        <taxon>Lenarviricota</taxon>
        <taxon>Leviviricetes</taxon>
        <taxon>Norzivirales</taxon>
        <taxon>Fiersviridae</taxon>
    </lineage>
</organism>
<sequence length="424" mass="48043">MPGYVTTSRVLQDLRLASTTHQWDGRETVAEDRYRVKQVTTSYRSNNPGGIESTIGDLLKNGRYDFSDVYDTGHTFDTTKKDLKFSHENVFFRGDFAAWFRGSLNPINDNPLGVLPPDIDLLVYGRRAIAACAPTKPVASLATILGELREGIPRIVGSSFSTILDRASLAKSAGHEYLNLGFGWAPLIKDVTSLMDAVIKSEKIMAQLERDNGKQVRRKYFFPRMDTRTTVVDSNIDVSYTSGWPNNHPYNGFYNGGGSPTGRFTVEDVLVRDIYFKGAFTYYIDPSTFKKMKDGRYAELANKVLGSRMTPEVLWELAPWSWLADWFAELGTSITLLSQFAEDGLVLKYGYLMCRTRLQRIYTVAGVKFNHFNPGLIWARLFYERKQRIKSTPYGFGLNPNTFSDRQWAILVALGLSRDEKVIR</sequence>
<gene>
    <name evidence="1" type="ORF">H2RhizoLitter491611_000003</name>
</gene>
<protein>
    <submittedName>
        <fullName evidence="1">Uncharacterized protein</fullName>
    </submittedName>
</protein>